<dbReference type="GO" id="GO:0020037">
    <property type="term" value="F:heme binding"/>
    <property type="evidence" value="ECO:0007669"/>
    <property type="project" value="InterPro"/>
</dbReference>
<dbReference type="InterPro" id="IPR001128">
    <property type="entry name" value="Cyt_P450"/>
</dbReference>
<dbReference type="EMBL" id="CAJGYM010000164">
    <property type="protein sequence ID" value="CAD6199294.1"/>
    <property type="molecule type" value="Genomic_DNA"/>
</dbReference>
<dbReference type="PRINTS" id="PR00463">
    <property type="entry name" value="EP450I"/>
</dbReference>
<evidence type="ECO:0000256" key="7">
    <source>
        <dbReference type="PIRSR" id="PIRSR602401-1"/>
    </source>
</evidence>
<evidence type="ECO:0000256" key="1">
    <source>
        <dbReference type="ARBA" id="ARBA00001971"/>
    </source>
</evidence>
<evidence type="ECO:0000256" key="2">
    <source>
        <dbReference type="ARBA" id="ARBA00010617"/>
    </source>
</evidence>
<evidence type="ECO:0000256" key="5">
    <source>
        <dbReference type="ARBA" id="ARBA00023004"/>
    </source>
</evidence>
<dbReference type="GO" id="GO:0006805">
    <property type="term" value="P:xenobiotic metabolic process"/>
    <property type="evidence" value="ECO:0007669"/>
    <property type="project" value="TreeGrafter"/>
</dbReference>
<comment type="similarity">
    <text evidence="2 8">Belongs to the cytochrome P450 family.</text>
</comment>
<sequence length="495" mass="57648">MLFLLLSAFFAIFLFQQLYWKRRNYPPGPTPLPFIGNFLEVLKYEAGYQAFTNWRKQFGPIYTYWLGPFPFIVISEYERMKETFVKDGDAYTGKFGLEEATDLFRGGKYGIIDTTGETWREHRRFAMHQLRDFGVGRDLMQSKILLEMSFLAKDIENHKEGEVKVQEMFDIAVGSVINQFLFGYRFDEERLPELRQLKALVKLQMEKASDPKAIALCFPWTKYLSIGNDFRELLIQVRGQFWAFFQRQIDEHMKEIDFDQDESKDYVEAYLKERRKRKAPVGEKEIFSNENLMNILVDLWFAGLETTSNTLTWAIAYLLNNPEVQEEIHEELARVIGSDREIIMSDKNDLVYMNAFINESQRCANLLPVNLAHVLEKDVVLNGYEIPKGTGVLAQISTVMLDDKVFPEPHKFNPKRFIEDNGQLKKVDELIPFSIGKRQCLGEGLARMELFLFTANLLNRFKVKPGRAGPPSLKKRMGVTMCVETFTCLFEPKTY</sequence>
<keyword evidence="5 7" id="KW-0408">Iron</keyword>
<dbReference type="InterPro" id="IPR002401">
    <property type="entry name" value="Cyt_P450_E_grp-I"/>
</dbReference>
<dbReference type="PANTHER" id="PTHR24300:SF375">
    <property type="entry name" value="CYTOCHROME P450 FAMILY"/>
    <property type="match status" value="1"/>
</dbReference>
<reference evidence="10" key="1">
    <citation type="submission" date="2020-10" db="EMBL/GenBank/DDBJ databases">
        <authorList>
            <person name="Kikuchi T."/>
        </authorList>
    </citation>
    <scope>NUCLEOTIDE SEQUENCE</scope>
    <source>
        <strain evidence="10">NKZ352</strain>
    </source>
</reference>
<dbReference type="FunFam" id="1.10.630.10:FF:000036">
    <property type="entry name" value="CYtochrome P450 family"/>
    <property type="match status" value="1"/>
</dbReference>
<keyword evidence="3 7" id="KW-0479">Metal-binding</keyword>
<gene>
    <name evidence="10" type="ORF">CAUJ_LOCUS15197</name>
</gene>
<dbReference type="Proteomes" id="UP000835052">
    <property type="component" value="Unassembled WGS sequence"/>
</dbReference>
<dbReference type="AlphaFoldDB" id="A0A8S1HX56"/>
<dbReference type="GO" id="GO:0006082">
    <property type="term" value="P:organic acid metabolic process"/>
    <property type="evidence" value="ECO:0007669"/>
    <property type="project" value="TreeGrafter"/>
</dbReference>
<protein>
    <recommendedName>
        <fullName evidence="12">CYtochrome P450 family</fullName>
    </recommendedName>
</protein>
<comment type="caution">
    <text evidence="10">The sequence shown here is derived from an EMBL/GenBank/DDBJ whole genome shotgun (WGS) entry which is preliminary data.</text>
</comment>
<dbReference type="InterPro" id="IPR017972">
    <property type="entry name" value="Cyt_P450_CS"/>
</dbReference>
<dbReference type="PANTHER" id="PTHR24300">
    <property type="entry name" value="CYTOCHROME P450 508A4-RELATED"/>
    <property type="match status" value="1"/>
</dbReference>
<evidence type="ECO:0000256" key="4">
    <source>
        <dbReference type="ARBA" id="ARBA00023002"/>
    </source>
</evidence>
<keyword evidence="7 8" id="KW-0349">Heme</keyword>
<dbReference type="InterPro" id="IPR050182">
    <property type="entry name" value="Cytochrome_P450_fam2"/>
</dbReference>
<feature type="signal peptide" evidence="9">
    <location>
        <begin position="1"/>
        <end position="20"/>
    </location>
</feature>
<dbReference type="GO" id="GO:0005506">
    <property type="term" value="F:iron ion binding"/>
    <property type="evidence" value="ECO:0007669"/>
    <property type="project" value="InterPro"/>
</dbReference>
<dbReference type="SUPFAM" id="SSF48264">
    <property type="entry name" value="Cytochrome P450"/>
    <property type="match status" value="1"/>
</dbReference>
<dbReference type="Gene3D" id="1.10.630.10">
    <property type="entry name" value="Cytochrome P450"/>
    <property type="match status" value="1"/>
</dbReference>
<evidence type="ECO:0000256" key="8">
    <source>
        <dbReference type="RuleBase" id="RU000461"/>
    </source>
</evidence>
<keyword evidence="6 8" id="KW-0503">Monooxygenase</keyword>
<keyword evidence="9" id="KW-0732">Signal</keyword>
<dbReference type="PROSITE" id="PS00086">
    <property type="entry name" value="CYTOCHROME_P450"/>
    <property type="match status" value="1"/>
</dbReference>
<evidence type="ECO:0000256" key="6">
    <source>
        <dbReference type="ARBA" id="ARBA00023033"/>
    </source>
</evidence>
<keyword evidence="4 8" id="KW-0560">Oxidoreductase</keyword>
<name>A0A8S1HX56_9PELO</name>
<evidence type="ECO:0000313" key="11">
    <source>
        <dbReference type="Proteomes" id="UP000835052"/>
    </source>
</evidence>
<dbReference type="Pfam" id="PF00067">
    <property type="entry name" value="p450"/>
    <property type="match status" value="1"/>
</dbReference>
<dbReference type="InterPro" id="IPR036396">
    <property type="entry name" value="Cyt_P450_sf"/>
</dbReference>
<evidence type="ECO:0000256" key="3">
    <source>
        <dbReference type="ARBA" id="ARBA00022723"/>
    </source>
</evidence>
<comment type="cofactor">
    <cofactor evidence="1 7">
        <name>heme</name>
        <dbReference type="ChEBI" id="CHEBI:30413"/>
    </cofactor>
</comment>
<evidence type="ECO:0008006" key="12">
    <source>
        <dbReference type="Google" id="ProtNLM"/>
    </source>
</evidence>
<proteinExistence type="inferred from homology"/>
<dbReference type="GO" id="GO:0005737">
    <property type="term" value="C:cytoplasm"/>
    <property type="evidence" value="ECO:0007669"/>
    <property type="project" value="TreeGrafter"/>
</dbReference>
<dbReference type="CDD" id="cd20617">
    <property type="entry name" value="CYP1_2-like"/>
    <property type="match status" value="1"/>
</dbReference>
<dbReference type="PRINTS" id="PR00385">
    <property type="entry name" value="P450"/>
</dbReference>
<accession>A0A8S1HX56</accession>
<organism evidence="10 11">
    <name type="scientific">Caenorhabditis auriculariae</name>
    <dbReference type="NCBI Taxonomy" id="2777116"/>
    <lineage>
        <taxon>Eukaryota</taxon>
        <taxon>Metazoa</taxon>
        <taxon>Ecdysozoa</taxon>
        <taxon>Nematoda</taxon>
        <taxon>Chromadorea</taxon>
        <taxon>Rhabditida</taxon>
        <taxon>Rhabditina</taxon>
        <taxon>Rhabditomorpha</taxon>
        <taxon>Rhabditoidea</taxon>
        <taxon>Rhabditidae</taxon>
        <taxon>Peloderinae</taxon>
        <taxon>Caenorhabditis</taxon>
    </lineage>
</organism>
<dbReference type="GO" id="GO:0016712">
    <property type="term" value="F:oxidoreductase activity, acting on paired donors, with incorporation or reduction of molecular oxygen, reduced flavin or flavoprotein as one donor, and incorporation of one atom of oxygen"/>
    <property type="evidence" value="ECO:0007669"/>
    <property type="project" value="TreeGrafter"/>
</dbReference>
<evidence type="ECO:0000313" key="10">
    <source>
        <dbReference type="EMBL" id="CAD6199294.1"/>
    </source>
</evidence>
<evidence type="ECO:0000256" key="9">
    <source>
        <dbReference type="SAM" id="SignalP"/>
    </source>
</evidence>
<dbReference type="OrthoDB" id="1055148at2759"/>
<keyword evidence="11" id="KW-1185">Reference proteome</keyword>
<feature type="chain" id="PRO_5035836528" description="CYtochrome P450 family" evidence="9">
    <location>
        <begin position="21"/>
        <end position="495"/>
    </location>
</feature>
<feature type="binding site" description="axial binding residue" evidence="7">
    <location>
        <position position="440"/>
    </location>
    <ligand>
        <name>heme</name>
        <dbReference type="ChEBI" id="CHEBI:30413"/>
    </ligand>
    <ligandPart>
        <name>Fe</name>
        <dbReference type="ChEBI" id="CHEBI:18248"/>
    </ligandPart>
</feature>